<dbReference type="HOGENOM" id="CLU_2413273_0_0_1"/>
<evidence type="ECO:0000313" key="1">
    <source>
        <dbReference type="EMBL" id="KEF56384.1"/>
    </source>
</evidence>
<protein>
    <submittedName>
        <fullName evidence="1">Uncharacterized protein</fullName>
    </submittedName>
</protein>
<gene>
    <name evidence="1" type="ORF">A1O9_07965</name>
</gene>
<dbReference type="Proteomes" id="UP000027920">
    <property type="component" value="Unassembled WGS sequence"/>
</dbReference>
<accession>A0A072P8G5</accession>
<comment type="caution">
    <text evidence="1">The sequence shown here is derived from an EMBL/GenBank/DDBJ whole genome shotgun (WGS) entry which is preliminary data.</text>
</comment>
<name>A0A072P8G5_9EURO</name>
<dbReference type="GeneID" id="25282878"/>
<sequence length="92" mass="10282">MPSAKLLWDSQEIVIVYLTDEERVSERIPAKSMGKAISALHRDGVVVLENAVDVEHMDKLNTIPSAEAEILASKYMLTVLIAAWRTPDNTFQ</sequence>
<dbReference type="AlphaFoldDB" id="A0A072P8G5"/>
<dbReference type="RefSeq" id="XP_013258974.1">
    <property type="nucleotide sequence ID" value="XM_013403520.1"/>
</dbReference>
<proteinExistence type="predicted"/>
<keyword evidence="2" id="KW-1185">Reference proteome</keyword>
<evidence type="ECO:0000313" key="2">
    <source>
        <dbReference type="Proteomes" id="UP000027920"/>
    </source>
</evidence>
<dbReference type="OrthoDB" id="407832at2759"/>
<dbReference type="EMBL" id="AMGV01000006">
    <property type="protein sequence ID" value="KEF56384.1"/>
    <property type="molecule type" value="Genomic_DNA"/>
</dbReference>
<dbReference type="VEuPathDB" id="FungiDB:A1O9_07965"/>
<reference evidence="1 2" key="1">
    <citation type="submission" date="2013-03" db="EMBL/GenBank/DDBJ databases">
        <title>The Genome Sequence of Exophiala aquamarina CBS 119918.</title>
        <authorList>
            <consortium name="The Broad Institute Genomics Platform"/>
            <person name="Cuomo C."/>
            <person name="de Hoog S."/>
            <person name="Gorbushina A."/>
            <person name="Walker B."/>
            <person name="Young S.K."/>
            <person name="Zeng Q."/>
            <person name="Gargeya S."/>
            <person name="Fitzgerald M."/>
            <person name="Haas B."/>
            <person name="Abouelleil A."/>
            <person name="Allen A.W."/>
            <person name="Alvarado L."/>
            <person name="Arachchi H.M."/>
            <person name="Berlin A.M."/>
            <person name="Chapman S.B."/>
            <person name="Gainer-Dewar J."/>
            <person name="Goldberg J."/>
            <person name="Griggs A."/>
            <person name="Gujja S."/>
            <person name="Hansen M."/>
            <person name="Howarth C."/>
            <person name="Imamovic A."/>
            <person name="Ireland A."/>
            <person name="Larimer J."/>
            <person name="McCowan C."/>
            <person name="Murphy C."/>
            <person name="Pearson M."/>
            <person name="Poon T.W."/>
            <person name="Priest M."/>
            <person name="Roberts A."/>
            <person name="Saif S."/>
            <person name="Shea T."/>
            <person name="Sisk P."/>
            <person name="Sykes S."/>
            <person name="Wortman J."/>
            <person name="Nusbaum C."/>
            <person name="Birren B."/>
        </authorList>
    </citation>
    <scope>NUCLEOTIDE SEQUENCE [LARGE SCALE GENOMIC DNA]</scope>
    <source>
        <strain evidence="1 2">CBS 119918</strain>
    </source>
</reference>
<organism evidence="1 2">
    <name type="scientific">Exophiala aquamarina CBS 119918</name>
    <dbReference type="NCBI Taxonomy" id="1182545"/>
    <lineage>
        <taxon>Eukaryota</taxon>
        <taxon>Fungi</taxon>
        <taxon>Dikarya</taxon>
        <taxon>Ascomycota</taxon>
        <taxon>Pezizomycotina</taxon>
        <taxon>Eurotiomycetes</taxon>
        <taxon>Chaetothyriomycetidae</taxon>
        <taxon>Chaetothyriales</taxon>
        <taxon>Herpotrichiellaceae</taxon>
        <taxon>Exophiala</taxon>
    </lineage>
</organism>